<evidence type="ECO:0000256" key="4">
    <source>
        <dbReference type="ARBA" id="ARBA00023136"/>
    </source>
</evidence>
<keyword evidence="4 5" id="KW-0472">Membrane</keyword>
<dbReference type="Pfam" id="PF04145">
    <property type="entry name" value="Ctr"/>
    <property type="match status" value="1"/>
</dbReference>
<feature type="transmembrane region" description="Helical" evidence="5">
    <location>
        <begin position="40"/>
        <end position="61"/>
    </location>
</feature>
<keyword evidence="5" id="KW-0186">Copper</keyword>
<keyword evidence="5" id="KW-0813">Transport</keyword>
<protein>
    <recommendedName>
        <fullName evidence="5">Copper transport protein</fullName>
    </recommendedName>
</protein>
<keyword evidence="2 5" id="KW-0812">Transmembrane</keyword>
<accession>A0A0F7SRC4</accession>
<comment type="similarity">
    <text evidence="5">Belongs to the copper transporter (Ctr) (TC 1.A.56) family. SLC31A subfamily.</text>
</comment>
<reference evidence="7" key="1">
    <citation type="submission" date="2014-08" db="EMBL/GenBank/DDBJ databases">
        <authorList>
            <person name="Sharma Rahul"/>
            <person name="Thines Marco"/>
        </authorList>
    </citation>
    <scope>NUCLEOTIDE SEQUENCE</scope>
</reference>
<evidence type="ECO:0000256" key="1">
    <source>
        <dbReference type="ARBA" id="ARBA00004141"/>
    </source>
</evidence>
<name>A0A0F7SRC4_PHARH</name>
<evidence type="ECO:0000256" key="5">
    <source>
        <dbReference type="RuleBase" id="RU367022"/>
    </source>
</evidence>
<dbReference type="GO" id="GO:0005886">
    <property type="term" value="C:plasma membrane"/>
    <property type="evidence" value="ECO:0007669"/>
    <property type="project" value="TreeGrafter"/>
</dbReference>
<organism evidence="7">
    <name type="scientific">Phaffia rhodozyma</name>
    <name type="common">Yeast</name>
    <name type="synonym">Xanthophyllomyces dendrorhous</name>
    <dbReference type="NCBI Taxonomy" id="264483"/>
    <lineage>
        <taxon>Eukaryota</taxon>
        <taxon>Fungi</taxon>
        <taxon>Dikarya</taxon>
        <taxon>Basidiomycota</taxon>
        <taxon>Agaricomycotina</taxon>
        <taxon>Tremellomycetes</taxon>
        <taxon>Cystofilobasidiales</taxon>
        <taxon>Mrakiaceae</taxon>
        <taxon>Phaffia</taxon>
    </lineage>
</organism>
<feature type="transmembrane region" description="Helical" evidence="5">
    <location>
        <begin position="155"/>
        <end position="178"/>
    </location>
</feature>
<sequence length="194" mass="21406">MTSLNHVGMDMDMDMGSSTMTSMKMYFHGSRTDLLWFKSWAPLSPGAFAGACIGLFIIGLLDRFICAVRGVAEVRWRRATQDVYDQQSVTSPSLSLPGPKCDGVQSTTSSTNPNGSVLFSPLATLRSASTGNRLVPPFIWRIDVMRGLLKAFQFAIHYVLMLAVMTFNAYFFLCIILGEGLGEVMFGRFASDHH</sequence>
<dbReference type="EMBL" id="LN483157">
    <property type="protein sequence ID" value="CED83951.1"/>
    <property type="molecule type" value="Genomic_DNA"/>
</dbReference>
<proteinExistence type="inferred from homology"/>
<dbReference type="PANTHER" id="PTHR12483:SF27">
    <property type="entry name" value="COPPER TRANSPORT PROTEIN CTR1"/>
    <property type="match status" value="1"/>
</dbReference>
<evidence type="ECO:0000256" key="6">
    <source>
        <dbReference type="SAM" id="MobiDB-lite"/>
    </source>
</evidence>
<dbReference type="GO" id="GO:0005375">
    <property type="term" value="F:copper ion transmembrane transporter activity"/>
    <property type="evidence" value="ECO:0007669"/>
    <property type="project" value="UniProtKB-UniRule"/>
</dbReference>
<keyword evidence="3 5" id="KW-1133">Transmembrane helix</keyword>
<keyword evidence="5" id="KW-0406">Ion transport</keyword>
<evidence type="ECO:0000313" key="7">
    <source>
        <dbReference type="EMBL" id="CED83951.1"/>
    </source>
</evidence>
<dbReference type="PANTHER" id="PTHR12483">
    <property type="entry name" value="SOLUTE CARRIER FAMILY 31 COPPER TRANSPORTERS"/>
    <property type="match status" value="1"/>
</dbReference>
<evidence type="ECO:0000256" key="3">
    <source>
        <dbReference type="ARBA" id="ARBA00022989"/>
    </source>
</evidence>
<feature type="region of interest" description="Disordered" evidence="6">
    <location>
        <begin position="89"/>
        <end position="112"/>
    </location>
</feature>
<evidence type="ECO:0000256" key="2">
    <source>
        <dbReference type="ARBA" id="ARBA00022692"/>
    </source>
</evidence>
<keyword evidence="5" id="KW-0187">Copper transport</keyword>
<dbReference type="AlphaFoldDB" id="A0A0F7SRC4"/>
<comment type="subcellular location">
    <subcellularLocation>
        <location evidence="1 5">Membrane</location>
        <topology evidence="1 5">Multi-pass membrane protein</topology>
    </subcellularLocation>
</comment>
<dbReference type="InterPro" id="IPR007274">
    <property type="entry name" value="Cop_transporter"/>
</dbReference>